<dbReference type="Proteomes" id="UP000035860">
    <property type="component" value="Unassembled WGS sequence"/>
</dbReference>
<accession>A0A066UL35</accession>
<name>A0A066UL35_9GAMM</name>
<proteinExistence type="predicted"/>
<feature type="transmembrane region" description="Helical" evidence="6">
    <location>
        <begin position="109"/>
        <end position="128"/>
    </location>
</feature>
<dbReference type="Pfam" id="PF03899">
    <property type="entry name" value="ATP-synt_I"/>
    <property type="match status" value="1"/>
</dbReference>
<gene>
    <name evidence="7" type="ORF">MBO_06531</name>
</gene>
<evidence type="ECO:0000256" key="1">
    <source>
        <dbReference type="ARBA" id="ARBA00004651"/>
    </source>
</evidence>
<evidence type="ECO:0000256" key="5">
    <source>
        <dbReference type="ARBA" id="ARBA00023136"/>
    </source>
</evidence>
<reference evidence="7 8" key="1">
    <citation type="journal article" date="2014" name="Genome Announc.">
        <title>Draft Genome Sequence of Moraxella bovoculi Strain 237T (ATCC BAA-1259T) Isolated from a Calf with Infectious Bovine Keratoconjunctivitis.</title>
        <authorList>
            <person name="Calcutt M.J."/>
            <person name="Foecking M.F."/>
            <person name="Martin N.T."/>
            <person name="Mhlanga-Mutangadura T."/>
            <person name="Reilly T.J."/>
        </authorList>
    </citation>
    <scope>NUCLEOTIDE SEQUENCE [LARGE SCALE GENOMIC DNA]</scope>
    <source>
        <strain evidence="7 8">237</strain>
    </source>
</reference>
<comment type="subcellular location">
    <subcellularLocation>
        <location evidence="1">Cell membrane</location>
        <topology evidence="1">Multi-pass membrane protein</topology>
    </subcellularLocation>
</comment>
<feature type="transmembrane region" description="Helical" evidence="6">
    <location>
        <begin position="49"/>
        <end position="67"/>
    </location>
</feature>
<evidence type="ECO:0000256" key="6">
    <source>
        <dbReference type="SAM" id="Phobius"/>
    </source>
</evidence>
<feature type="transmembrane region" description="Helical" evidence="6">
    <location>
        <begin position="21"/>
        <end position="43"/>
    </location>
</feature>
<evidence type="ECO:0000313" key="8">
    <source>
        <dbReference type="Proteomes" id="UP000035860"/>
    </source>
</evidence>
<dbReference type="InterPro" id="IPR005598">
    <property type="entry name" value="ATP_synth_I"/>
</dbReference>
<dbReference type="GO" id="GO:0005886">
    <property type="term" value="C:plasma membrane"/>
    <property type="evidence" value="ECO:0007669"/>
    <property type="project" value="UniProtKB-SubCell"/>
</dbReference>
<keyword evidence="3 6" id="KW-0812">Transmembrane</keyword>
<organism evidence="7 8">
    <name type="scientific">Moraxella bovoculi 237</name>
    <dbReference type="NCBI Taxonomy" id="743974"/>
    <lineage>
        <taxon>Bacteria</taxon>
        <taxon>Pseudomonadati</taxon>
        <taxon>Pseudomonadota</taxon>
        <taxon>Gammaproteobacteria</taxon>
        <taxon>Moraxellales</taxon>
        <taxon>Moraxellaceae</taxon>
        <taxon>Moraxella</taxon>
    </lineage>
</organism>
<evidence type="ECO:0000313" key="7">
    <source>
        <dbReference type="EMBL" id="KDN24884.1"/>
    </source>
</evidence>
<evidence type="ECO:0000256" key="4">
    <source>
        <dbReference type="ARBA" id="ARBA00022989"/>
    </source>
</evidence>
<evidence type="ECO:0000256" key="2">
    <source>
        <dbReference type="ARBA" id="ARBA00022475"/>
    </source>
</evidence>
<feature type="transmembrane region" description="Helical" evidence="6">
    <location>
        <begin position="87"/>
        <end position="103"/>
    </location>
</feature>
<dbReference type="GeneID" id="301974810"/>
<dbReference type="OrthoDB" id="6649767at2"/>
<keyword evidence="2" id="KW-1003">Cell membrane</keyword>
<protein>
    <submittedName>
        <fullName evidence="7">ATP synthase subunit I</fullName>
    </submittedName>
</protein>
<comment type="caution">
    <text evidence="7">The sequence shown here is derived from an EMBL/GenBank/DDBJ whole genome shotgun (WGS) entry which is preliminary data.</text>
</comment>
<dbReference type="AlphaFoldDB" id="A0A066UL35"/>
<dbReference type="eggNOG" id="ENOG5033ZZ9">
    <property type="taxonomic scope" value="Bacteria"/>
</dbReference>
<sequence length="131" mass="15073">MSRPASRTQKKQIYTAQARQIWLVLLLTGLGVIYDMTQGAGFIATKSVFVGALLHFLAQSVFTFFAYRAEGTRARQQIMLNMYLGQMLKWLISLLGFALIFIYQQPITAALVIIGYFIMQLYHIISMWRLR</sequence>
<keyword evidence="5 6" id="KW-0472">Membrane</keyword>
<dbReference type="RefSeq" id="WP_036365837.1">
    <property type="nucleotide sequence ID" value="NZ_AOMT01000025.1"/>
</dbReference>
<keyword evidence="4 6" id="KW-1133">Transmembrane helix</keyword>
<evidence type="ECO:0000256" key="3">
    <source>
        <dbReference type="ARBA" id="ARBA00022692"/>
    </source>
</evidence>
<keyword evidence="8" id="KW-1185">Reference proteome</keyword>
<dbReference type="EMBL" id="AOMT01000025">
    <property type="protein sequence ID" value="KDN24884.1"/>
    <property type="molecule type" value="Genomic_DNA"/>
</dbReference>